<organism evidence="2 3">
    <name type="scientific">Beauveria asiatica</name>
    <dbReference type="NCBI Taxonomy" id="1069075"/>
    <lineage>
        <taxon>Eukaryota</taxon>
        <taxon>Fungi</taxon>
        <taxon>Dikarya</taxon>
        <taxon>Ascomycota</taxon>
        <taxon>Pezizomycotina</taxon>
        <taxon>Sordariomycetes</taxon>
        <taxon>Hypocreomycetidae</taxon>
        <taxon>Hypocreales</taxon>
        <taxon>Cordycipitaceae</taxon>
        <taxon>Beauveria</taxon>
    </lineage>
</organism>
<dbReference type="Proteomes" id="UP001397290">
    <property type="component" value="Unassembled WGS sequence"/>
</dbReference>
<gene>
    <name evidence="2" type="ORF">G3M48_007831</name>
</gene>
<accession>A0AAW0RM92</accession>
<feature type="region of interest" description="Disordered" evidence="1">
    <location>
        <begin position="187"/>
        <end position="209"/>
    </location>
</feature>
<reference evidence="2 3" key="1">
    <citation type="submission" date="2020-02" db="EMBL/GenBank/DDBJ databases">
        <title>Comparative genomics of the hypocrealean fungal genus Beauvera.</title>
        <authorList>
            <person name="Showalter D.N."/>
            <person name="Bushley K.E."/>
            <person name="Rehner S.A."/>
        </authorList>
    </citation>
    <scope>NUCLEOTIDE SEQUENCE [LARGE SCALE GENOMIC DNA]</scope>
    <source>
        <strain evidence="2 3">ARSEF4384</strain>
    </source>
</reference>
<sequence length="240" mass="26572">MAIIDGELSARVAQILERFKIVIKTKKCRSAHQKRLTVKNLLQKNFEDSLVDDLFENYKMSLILDEAVRQLQHGITTTTKSRRSPRIKFKHSRDVQEESIKNSDVQDIKAIPTKASPTAGLSFTTTTKSRQSLSIKLEDSVKLEDSMDVKEESIKNSDVQDIKAIPTKASPTAGASSTAAAFVFSPEPNAVADSETQAQSDPEPTNGTLRDYLGELQKNLATQNRLLAALLRAQSTRQIS</sequence>
<comment type="caution">
    <text evidence="2">The sequence shown here is derived from an EMBL/GenBank/DDBJ whole genome shotgun (WGS) entry which is preliminary data.</text>
</comment>
<name>A0AAW0RM92_9HYPO</name>
<evidence type="ECO:0000313" key="2">
    <source>
        <dbReference type="EMBL" id="KAK8143031.1"/>
    </source>
</evidence>
<dbReference type="AlphaFoldDB" id="A0AAW0RM92"/>
<proteinExistence type="predicted"/>
<dbReference type="EMBL" id="JAAHCF010000567">
    <property type="protein sequence ID" value="KAK8143031.1"/>
    <property type="molecule type" value="Genomic_DNA"/>
</dbReference>
<evidence type="ECO:0000256" key="1">
    <source>
        <dbReference type="SAM" id="MobiDB-lite"/>
    </source>
</evidence>
<feature type="compositionally biased region" description="Polar residues" evidence="1">
    <location>
        <begin position="194"/>
        <end position="208"/>
    </location>
</feature>
<evidence type="ECO:0000313" key="3">
    <source>
        <dbReference type="Proteomes" id="UP001397290"/>
    </source>
</evidence>
<protein>
    <submittedName>
        <fullName evidence="2">Uncharacterized protein</fullName>
    </submittedName>
</protein>
<keyword evidence="3" id="KW-1185">Reference proteome</keyword>